<feature type="transmembrane region" description="Helical" evidence="9">
    <location>
        <begin position="486"/>
        <end position="505"/>
    </location>
</feature>
<dbReference type="PRINTS" id="PR01755">
    <property type="entry name" value="SECFTRNLCASE"/>
</dbReference>
<dbReference type="Pfam" id="PF07549">
    <property type="entry name" value="Sec_GG"/>
    <property type="match status" value="2"/>
</dbReference>
<keyword evidence="2 9" id="KW-0813">Transport</keyword>
<dbReference type="STRING" id="1150600.ADIARSV_3572"/>
<dbReference type="Pfam" id="PF21760">
    <property type="entry name" value="SecD_1st"/>
    <property type="match status" value="1"/>
</dbReference>
<evidence type="ECO:0000313" key="16">
    <source>
        <dbReference type="Proteomes" id="UP000014174"/>
    </source>
</evidence>
<feature type="domain" description="SecDF P1 head subdomain" evidence="14">
    <location>
        <begin position="363"/>
        <end position="464"/>
    </location>
</feature>
<dbReference type="eggNOG" id="COG0342">
    <property type="taxonomic scope" value="Bacteria"/>
</dbReference>
<comment type="function">
    <text evidence="9">Part of the Sec protein translocase complex. Interacts with the SecYEG preprotein conducting channel. SecDF uses the proton motive force (PMF) to complete protein translocation after the ATP-dependent function of SecA.</text>
</comment>
<reference evidence="15 16" key="1">
    <citation type="journal article" date="2013" name="Genome Announc.">
        <title>Draft Genome Sequence of Arcticibacter svalbardensis Strain MN12-7T, a Member of the Family Sphingobacteriaceae Isolated from an Arctic Soil Sample.</title>
        <authorList>
            <person name="Shivaji S."/>
            <person name="Ara S."/>
            <person name="Prasad S."/>
            <person name="Manasa B.P."/>
            <person name="Begum Z."/>
            <person name="Singh A."/>
            <person name="Kumar Pinnaka A."/>
        </authorList>
    </citation>
    <scope>NUCLEOTIDE SEQUENCE [LARGE SCALE GENOMIC DNA]</scope>
    <source>
        <strain evidence="15 16">MN12-7</strain>
    </source>
</reference>
<keyword evidence="6 9" id="KW-1133">Transmembrane helix</keyword>
<feature type="transmembrane region" description="Helical" evidence="9">
    <location>
        <begin position="608"/>
        <end position="633"/>
    </location>
</feature>
<protein>
    <recommendedName>
        <fullName evidence="9 10">Multifunctional fusion protein</fullName>
    </recommendedName>
    <domain>
        <recommendedName>
            <fullName evidence="9">Protein translocase subunit SecD</fullName>
        </recommendedName>
    </domain>
    <domain>
        <recommendedName>
            <fullName evidence="10">Protein-export membrane protein SecF</fullName>
        </recommendedName>
    </domain>
</protein>
<comment type="caution">
    <text evidence="9">Lacks conserved residue(s) required for the propagation of feature annotation.</text>
</comment>
<dbReference type="InterPro" id="IPR005665">
    <property type="entry name" value="SecF_bac"/>
</dbReference>
<dbReference type="InterPro" id="IPR022813">
    <property type="entry name" value="SecD/SecF_arch_bac"/>
</dbReference>
<dbReference type="GO" id="GO:0006605">
    <property type="term" value="P:protein targeting"/>
    <property type="evidence" value="ECO:0007669"/>
    <property type="project" value="UniProtKB-UniRule"/>
</dbReference>
<evidence type="ECO:0000256" key="11">
    <source>
        <dbReference type="SAM" id="MobiDB-lite"/>
    </source>
</evidence>
<evidence type="ECO:0000313" key="15">
    <source>
        <dbReference type="EMBL" id="EOR93243.1"/>
    </source>
</evidence>
<dbReference type="NCBIfam" id="NF009585">
    <property type="entry name" value="PRK13024.1-5"/>
    <property type="match status" value="1"/>
</dbReference>
<gene>
    <name evidence="10" type="primary">secF</name>
    <name evidence="9" type="synonym">secD</name>
    <name evidence="15" type="ORF">ADIARSV_3572</name>
</gene>
<evidence type="ECO:0000256" key="10">
    <source>
        <dbReference type="HAMAP-Rule" id="MF_01464"/>
    </source>
</evidence>
<dbReference type="PANTHER" id="PTHR30081">
    <property type="entry name" value="PROTEIN-EXPORT MEMBRANE PROTEIN SEC"/>
    <property type="match status" value="1"/>
</dbReference>
<feature type="domain" description="Protein translocase subunit SecDF P1" evidence="13">
    <location>
        <begin position="153"/>
        <end position="210"/>
    </location>
</feature>
<dbReference type="InterPro" id="IPR048631">
    <property type="entry name" value="SecD_1st"/>
</dbReference>
<dbReference type="GO" id="GO:0043952">
    <property type="term" value="P:protein transport by the Sec complex"/>
    <property type="evidence" value="ECO:0007669"/>
    <property type="project" value="UniProtKB-UniRule"/>
</dbReference>
<keyword evidence="4 9" id="KW-0812">Transmembrane</keyword>
<feature type="transmembrane region" description="Helical" evidence="9">
    <location>
        <begin position="814"/>
        <end position="836"/>
    </location>
</feature>
<dbReference type="InterPro" id="IPR054384">
    <property type="entry name" value="SecDF_P1_head"/>
</dbReference>
<proteinExistence type="inferred from homology"/>
<feature type="transmembrane region" description="Helical" evidence="9">
    <location>
        <begin position="581"/>
        <end position="602"/>
    </location>
</feature>
<dbReference type="InterPro" id="IPR005791">
    <property type="entry name" value="SecD"/>
</dbReference>
<evidence type="ECO:0000256" key="2">
    <source>
        <dbReference type="ARBA" id="ARBA00022448"/>
    </source>
</evidence>
<feature type="region of interest" description="Disordered" evidence="11">
    <location>
        <begin position="240"/>
        <end position="277"/>
    </location>
</feature>
<dbReference type="GO" id="GO:0015450">
    <property type="term" value="F:protein-transporting ATPase activity"/>
    <property type="evidence" value="ECO:0007669"/>
    <property type="project" value="InterPro"/>
</dbReference>
<accession>R9GNF4</accession>
<evidence type="ECO:0000256" key="4">
    <source>
        <dbReference type="ARBA" id="ARBA00022692"/>
    </source>
</evidence>
<evidence type="ECO:0000256" key="9">
    <source>
        <dbReference type="HAMAP-Rule" id="MF_01463"/>
    </source>
</evidence>
<evidence type="ECO:0000259" key="12">
    <source>
        <dbReference type="Pfam" id="PF02355"/>
    </source>
</evidence>
<dbReference type="Pfam" id="PF02355">
    <property type="entry name" value="SecD_SecF_C"/>
    <property type="match status" value="2"/>
</dbReference>
<dbReference type="EMBL" id="AQPN01000122">
    <property type="protein sequence ID" value="EOR93243.1"/>
    <property type="molecule type" value="Genomic_DNA"/>
</dbReference>
<evidence type="ECO:0000256" key="1">
    <source>
        <dbReference type="ARBA" id="ARBA00004651"/>
    </source>
</evidence>
<feature type="transmembrane region" description="Helical" evidence="9">
    <location>
        <begin position="902"/>
        <end position="920"/>
    </location>
</feature>
<dbReference type="FunFam" id="1.20.1640.10:FF:000004">
    <property type="entry name" value="Protein translocase subunit SecD"/>
    <property type="match status" value="1"/>
</dbReference>
<feature type="transmembrane region" description="Helical" evidence="9">
    <location>
        <begin position="926"/>
        <end position="950"/>
    </location>
</feature>
<keyword evidence="16" id="KW-1185">Reference proteome</keyword>
<dbReference type="InterPro" id="IPR055344">
    <property type="entry name" value="SecD_SecF_C_bact"/>
</dbReference>
<feature type="domain" description="Protein export membrane protein SecD/SecF C-terminal" evidence="12">
    <location>
        <begin position="466"/>
        <end position="637"/>
    </location>
</feature>
<evidence type="ECO:0000259" key="13">
    <source>
        <dbReference type="Pfam" id="PF21760"/>
    </source>
</evidence>
<evidence type="ECO:0000256" key="8">
    <source>
        <dbReference type="ARBA" id="ARBA00023136"/>
    </source>
</evidence>
<feature type="domain" description="Protein export membrane protein SecD/SecF C-terminal" evidence="12">
    <location>
        <begin position="763"/>
        <end position="954"/>
    </location>
</feature>
<dbReference type="eggNOG" id="COG0341">
    <property type="taxonomic scope" value="Bacteria"/>
</dbReference>
<comment type="subunit">
    <text evidence="9">Forms a complex with SecF. Part of the essential Sec protein translocation apparatus which comprises SecA, SecYEG and auxiliary proteins SecDF. Other proteins may also be involved.</text>
</comment>
<keyword evidence="7 9" id="KW-0811">Translocation</keyword>
<feature type="transmembrane region" description="Helical" evidence="9">
    <location>
        <begin position="512"/>
        <end position="533"/>
    </location>
</feature>
<dbReference type="Proteomes" id="UP000014174">
    <property type="component" value="Unassembled WGS sequence"/>
</dbReference>
<feature type="compositionally biased region" description="Polar residues" evidence="11">
    <location>
        <begin position="265"/>
        <end position="277"/>
    </location>
</feature>
<dbReference type="InterPro" id="IPR048634">
    <property type="entry name" value="SecD_SecF_C"/>
</dbReference>
<feature type="transmembrane region" description="Helical" evidence="9">
    <location>
        <begin position="539"/>
        <end position="560"/>
    </location>
</feature>
<dbReference type="HAMAP" id="MF_01463_B">
    <property type="entry name" value="SecD_B"/>
    <property type="match status" value="1"/>
</dbReference>
<comment type="subunit">
    <text evidence="10">Forms a complex with SecD. Part of the essential Sec protein translocation apparatus which comprises SecA, SecYEG and auxiliary proteins SecDF. Other proteins may also be involved.</text>
</comment>
<evidence type="ECO:0000256" key="3">
    <source>
        <dbReference type="ARBA" id="ARBA00022475"/>
    </source>
</evidence>
<evidence type="ECO:0000259" key="14">
    <source>
        <dbReference type="Pfam" id="PF22599"/>
    </source>
</evidence>
<comment type="similarity">
    <text evidence="10">Belongs to the SecD/SecF family. SecF subfamily.</text>
</comment>
<keyword evidence="8 9" id="KW-0472">Membrane</keyword>
<feature type="transmembrane region" description="Helical" evidence="9">
    <location>
        <begin position="668"/>
        <end position="688"/>
    </location>
</feature>
<dbReference type="SUPFAM" id="SSF82866">
    <property type="entry name" value="Multidrug efflux transporter AcrB transmembrane domain"/>
    <property type="match status" value="2"/>
</dbReference>
<dbReference type="AlphaFoldDB" id="R9GNF4"/>
<dbReference type="InterPro" id="IPR022646">
    <property type="entry name" value="SecD/SecF_CS"/>
</dbReference>
<evidence type="ECO:0000256" key="6">
    <source>
        <dbReference type="ARBA" id="ARBA00022989"/>
    </source>
</evidence>
<dbReference type="NCBIfam" id="TIGR01129">
    <property type="entry name" value="secD"/>
    <property type="match status" value="1"/>
</dbReference>
<keyword evidence="3 9" id="KW-1003">Cell membrane</keyword>
<comment type="similarity">
    <text evidence="9">Belongs to the SecD/SecF family. SecD subfamily.</text>
</comment>
<comment type="subcellular location">
    <subcellularLocation>
        <location evidence="1 9">Cell membrane</location>
        <topology evidence="1 9">Multi-pass membrane protein</topology>
    </subcellularLocation>
</comment>
<feature type="transmembrane region" description="Helical" evidence="9">
    <location>
        <begin position="848"/>
        <end position="869"/>
    </location>
</feature>
<dbReference type="Gene3D" id="1.20.1640.10">
    <property type="entry name" value="Multidrug efflux transporter AcrB transmembrane domain"/>
    <property type="match status" value="2"/>
</dbReference>
<comment type="caution">
    <text evidence="15">The sequence shown here is derived from an EMBL/GenBank/DDBJ whole genome shotgun (WGS) entry which is preliminary data.</text>
</comment>
<sequence>MAKKVEKDAREYAKGDPDKEKAYLDSMATQTVYNLGFAKYNYQYVKEREIPLGLDLEGGINVTMEISMTDLIRNLANHNPDATFTASLKNAEGRLNTSQKDIITLFGEEFSKLSPNGKLAPLFATRENASLVKIDATNSEVLAFLRTQSTSAVERSFNILRTRIDKFGVTSPNIQMQKGTNRILIELPGVNDVQRVRKLLQGTAQLEFWETYDNTEIFSLIENINKTIAATQVSTKETVKPGAAAAKPTSGKLAQLGARKDSTGKDTTATSANQAEQARQNPLFAVLAPATYQGENGQTALRPGPVVGYSAQKDTAKVNAFLNTPAIKAMIPQNLKLLWGVKPVSDESKVFELYALKASGFNGEPAMAGDVITDARADVDQSNNPEVVMVMTSDGSQMWRKVTATAAADPNNKKSIAIVLDNYVYSAPTVQNEISGGISSITGKFTSNDTKDLANVLKAGRLPAPAKIVSEYVVGPTLGLESIHKGLISSIVGVVVILLFMGLYYSKGGWVANVALIVNLFFLMGVMASLGAVLTLPGIAGIVLSLAMSIDANVLIYERVREELSEGKPLKLAISEGYSKAMSSILDSNITTFLTGLILFIFGSGPILGFATTLMLGILTSLFSAIFITRIILEWLLDRKQNISFSIKATENLFKDSKFDFISGRKKFYAISSFIIIAGLISMFTRGFSLGVDFKGGRSYFVEFDKPVKTDAVRDVLLTEFGIAPEVKTYGSSNEVKITTSFMVDNSSEETEAIVSKKLNDGLSKISPKYLIKDAQTVGPTIANDIKISAVYSVIFSILVIFLYIFIRFKRWQFGVSAIVALLHDVLVLLSIFSLFNGILPFSLDLDQSFIAAILTVMGYSINDTVVVFDRIREYIDEGKGKNQSVSTVINSALNSTLSRTVVTGICVIAVLIIIFIFGGEILRGFSFAMLIGVVFGTYSSLFVATPFVVELIKEKEMTSTTTKKVEILP</sequence>
<dbReference type="Pfam" id="PF22599">
    <property type="entry name" value="SecDF_P1_head"/>
    <property type="match status" value="1"/>
</dbReference>
<feature type="transmembrane region" description="Helical" evidence="9">
    <location>
        <begin position="788"/>
        <end position="807"/>
    </location>
</feature>
<dbReference type="NCBIfam" id="TIGR00966">
    <property type="entry name" value="transloc_SecF"/>
    <property type="match status" value="1"/>
</dbReference>
<dbReference type="PATRIC" id="fig|1150600.3.peg.3541"/>
<organism evidence="15 16">
    <name type="scientific">Arcticibacter svalbardensis MN12-7</name>
    <dbReference type="NCBI Taxonomy" id="1150600"/>
    <lineage>
        <taxon>Bacteria</taxon>
        <taxon>Pseudomonadati</taxon>
        <taxon>Bacteroidota</taxon>
        <taxon>Sphingobacteriia</taxon>
        <taxon>Sphingobacteriales</taxon>
        <taxon>Sphingobacteriaceae</taxon>
        <taxon>Arcticibacter</taxon>
    </lineage>
</organism>
<dbReference type="GO" id="GO:0065002">
    <property type="term" value="P:intracellular protein transmembrane transport"/>
    <property type="evidence" value="ECO:0007669"/>
    <property type="project" value="UniProtKB-UniRule"/>
</dbReference>
<dbReference type="Gene3D" id="3.30.70.3220">
    <property type="match status" value="1"/>
</dbReference>
<dbReference type="NCBIfam" id="TIGR00916">
    <property type="entry name" value="2A0604s01"/>
    <property type="match status" value="2"/>
</dbReference>
<dbReference type="GO" id="GO:0005886">
    <property type="term" value="C:plasma membrane"/>
    <property type="evidence" value="ECO:0007669"/>
    <property type="project" value="UniProtKB-SubCell"/>
</dbReference>
<dbReference type="PANTHER" id="PTHR30081:SF1">
    <property type="entry name" value="PROTEIN TRANSLOCASE SUBUNIT SECD"/>
    <property type="match status" value="1"/>
</dbReference>
<dbReference type="InterPro" id="IPR022645">
    <property type="entry name" value="SecD/SecF_bac"/>
</dbReference>
<keyword evidence="5 9" id="KW-0653">Protein transport</keyword>
<evidence type="ECO:0000256" key="7">
    <source>
        <dbReference type="ARBA" id="ARBA00023010"/>
    </source>
</evidence>
<dbReference type="Gene3D" id="3.30.1360.200">
    <property type="match status" value="1"/>
</dbReference>
<name>R9GNF4_9SPHI</name>
<dbReference type="HAMAP" id="MF_01464_B">
    <property type="entry name" value="SecF_B"/>
    <property type="match status" value="1"/>
</dbReference>
<evidence type="ECO:0000256" key="5">
    <source>
        <dbReference type="ARBA" id="ARBA00022927"/>
    </source>
</evidence>